<dbReference type="EMBL" id="RFXN01000035">
    <property type="protein sequence ID" value="NBR93907.1"/>
    <property type="molecule type" value="Genomic_DNA"/>
</dbReference>
<dbReference type="GO" id="GO:0046872">
    <property type="term" value="F:metal ion binding"/>
    <property type="evidence" value="ECO:0007669"/>
    <property type="project" value="InterPro"/>
</dbReference>
<feature type="domain" description="ATP-grasp" evidence="6">
    <location>
        <begin position="106"/>
        <end position="284"/>
    </location>
</feature>
<dbReference type="SUPFAM" id="SSF51246">
    <property type="entry name" value="Rudiment single hybrid motif"/>
    <property type="match status" value="1"/>
</dbReference>
<dbReference type="InterPro" id="IPR005875">
    <property type="entry name" value="PurK"/>
</dbReference>
<evidence type="ECO:0000256" key="1">
    <source>
        <dbReference type="ARBA" id="ARBA00022741"/>
    </source>
</evidence>
<evidence type="ECO:0000256" key="5">
    <source>
        <dbReference type="RuleBase" id="RU361200"/>
    </source>
</evidence>
<proteinExistence type="inferred from homology"/>
<evidence type="ECO:0000256" key="4">
    <source>
        <dbReference type="PROSITE-ProRule" id="PRU00409"/>
    </source>
</evidence>
<keyword evidence="1 4" id="KW-0547">Nucleotide-binding</keyword>
<dbReference type="AlphaFoldDB" id="A0A965GDZ8"/>
<dbReference type="HAMAP" id="MF_01928">
    <property type="entry name" value="PurK"/>
    <property type="match status" value="1"/>
</dbReference>
<reference evidence="7" key="1">
    <citation type="submission" date="2018-10" db="EMBL/GenBank/DDBJ databases">
        <title>Iterative Subtractive Binning of Freshwater Chronoseries Metagenomes Recovers Nearly Complete Genomes from over Four Hundred Novel Species.</title>
        <authorList>
            <person name="Rodriguez-R L.M."/>
            <person name="Tsementzi D."/>
            <person name="Luo C."/>
            <person name="Konstantinidis K.T."/>
        </authorList>
    </citation>
    <scope>NUCLEOTIDE SEQUENCE</scope>
    <source>
        <strain evidence="7">WB5_2A_028</strain>
    </source>
</reference>
<dbReference type="PROSITE" id="PS50975">
    <property type="entry name" value="ATP_GRASP"/>
    <property type="match status" value="1"/>
</dbReference>
<dbReference type="InterPro" id="IPR016185">
    <property type="entry name" value="PreATP-grasp_dom_sf"/>
</dbReference>
<accession>A0A965GDZ8</accession>
<comment type="pathway">
    <text evidence="5">Purine metabolism; IMP biosynthesis via de novo pathway; 5-amino-1-(5-phospho-D-ribosyl)imidazole-4-carboxylate from 5-amino-1-(5-phospho-D-ribosyl)imidazole (N5-CAIR route): step 1/2.</text>
</comment>
<dbReference type="InterPro" id="IPR011054">
    <property type="entry name" value="Rudment_hybrid_motif"/>
</dbReference>
<dbReference type="InterPro" id="IPR040686">
    <property type="entry name" value="PurK_C"/>
</dbReference>
<dbReference type="GO" id="GO:0005524">
    <property type="term" value="F:ATP binding"/>
    <property type="evidence" value="ECO:0007669"/>
    <property type="project" value="UniProtKB-UniRule"/>
</dbReference>
<keyword evidence="2 5" id="KW-0658">Purine biosynthesis</keyword>
<evidence type="ECO:0000256" key="2">
    <source>
        <dbReference type="ARBA" id="ARBA00022755"/>
    </source>
</evidence>
<evidence type="ECO:0000259" key="6">
    <source>
        <dbReference type="PROSITE" id="PS50975"/>
    </source>
</evidence>
<dbReference type="PANTHER" id="PTHR11609:SF5">
    <property type="entry name" value="PHOSPHORIBOSYLAMINOIMIDAZOLE CARBOXYLASE"/>
    <property type="match status" value="1"/>
</dbReference>
<dbReference type="SUPFAM" id="SSF56059">
    <property type="entry name" value="Glutathione synthetase ATP-binding domain-like"/>
    <property type="match status" value="1"/>
</dbReference>
<dbReference type="GO" id="GO:0005829">
    <property type="term" value="C:cytosol"/>
    <property type="evidence" value="ECO:0007669"/>
    <property type="project" value="TreeGrafter"/>
</dbReference>
<comment type="similarity">
    <text evidence="5">Belongs to the PurK/PurT family.</text>
</comment>
<comment type="subunit">
    <text evidence="5">Homodimer.</text>
</comment>
<evidence type="ECO:0000313" key="7">
    <source>
        <dbReference type="EMBL" id="NBR93907.1"/>
    </source>
</evidence>
<comment type="function">
    <text evidence="5">Catalyzes the ATP-dependent conversion of 5-aminoimidazole ribonucleotide (AIR) and HCO(3)- to N5-carboxyaminoimidazole ribonucleotide (N5-CAIR).</text>
</comment>
<organism evidence="7 8">
    <name type="scientific">Candidatus Fonsibacter lacus</name>
    <dbReference type="NCBI Taxonomy" id="2576439"/>
    <lineage>
        <taxon>Bacteria</taxon>
        <taxon>Pseudomonadati</taxon>
        <taxon>Pseudomonadota</taxon>
        <taxon>Alphaproteobacteria</taxon>
        <taxon>Candidatus Pelagibacterales</taxon>
        <taxon>Candidatus Pelagibacterales incertae sedis</taxon>
        <taxon>Candidatus Fonsibacter</taxon>
    </lineage>
</organism>
<comment type="catalytic activity">
    <reaction evidence="5">
        <text>5-amino-1-(5-phospho-beta-D-ribosyl)imidazole + hydrogencarbonate + ATP = 5-carboxyamino-1-(5-phospho-D-ribosyl)imidazole + ADP + phosphate + 2 H(+)</text>
        <dbReference type="Rhea" id="RHEA:19317"/>
        <dbReference type="ChEBI" id="CHEBI:15378"/>
        <dbReference type="ChEBI" id="CHEBI:17544"/>
        <dbReference type="ChEBI" id="CHEBI:30616"/>
        <dbReference type="ChEBI" id="CHEBI:43474"/>
        <dbReference type="ChEBI" id="CHEBI:58730"/>
        <dbReference type="ChEBI" id="CHEBI:137981"/>
        <dbReference type="ChEBI" id="CHEBI:456216"/>
        <dbReference type="EC" id="6.3.4.18"/>
    </reaction>
</comment>
<name>A0A965GDZ8_9PROT</name>
<dbReference type="InterPro" id="IPR003135">
    <property type="entry name" value="ATP-grasp_carboxylate-amine"/>
</dbReference>
<dbReference type="SUPFAM" id="SSF52440">
    <property type="entry name" value="PreATP-grasp domain"/>
    <property type="match status" value="1"/>
</dbReference>
<dbReference type="InterPro" id="IPR013815">
    <property type="entry name" value="ATP_grasp_subdomain_1"/>
</dbReference>
<dbReference type="GO" id="GO:0004638">
    <property type="term" value="F:phosphoribosylaminoimidazole carboxylase activity"/>
    <property type="evidence" value="ECO:0007669"/>
    <property type="project" value="InterPro"/>
</dbReference>
<dbReference type="Gene3D" id="3.30.470.20">
    <property type="entry name" value="ATP-grasp fold, B domain"/>
    <property type="match status" value="1"/>
</dbReference>
<dbReference type="InterPro" id="IPR054350">
    <property type="entry name" value="PurT/PurK_preATP-grasp"/>
</dbReference>
<comment type="caution">
    <text evidence="7">The sequence shown here is derived from an EMBL/GenBank/DDBJ whole genome shotgun (WGS) entry which is preliminary data.</text>
</comment>
<dbReference type="Pfam" id="PF17769">
    <property type="entry name" value="PurK_C"/>
    <property type="match status" value="1"/>
</dbReference>
<sequence>MGAPTLGIIGAGQLAQMSLAPAAALGVKLEILAASPQDSAAQYFPSSIGDYRNLEELIVFAGKCDVITFEHEMVPNGHVRRLEELGHCVRPSASALHHAQDKAHMRKSFASAGLPQPQWKVITNDTEIERYPVILKSISGGYDGRGVKLVSNSEAAEEVLSAWGSALAEELIEFDRELSIMIARSPHNQVSTWVVTETVQSEGICTETISPAPALTDATAFAAQQIAMSIAEHIGLIGVMAVELFDIGGTLLINEIALRPHNSGHWTIEGSMTSQFEQHIRAVLDLPLGNTALTARWAVMGNILGGEKSDLFRPYLHLFARDPELKVHNYGKEVRPGRKVGHVTVTGEKLAELRERVRHAVDYMSGL</sequence>
<dbReference type="Gene3D" id="3.40.50.20">
    <property type="match status" value="1"/>
</dbReference>
<dbReference type="Proteomes" id="UP000740727">
    <property type="component" value="Unassembled WGS sequence"/>
</dbReference>
<feature type="non-terminal residue" evidence="7">
    <location>
        <position position="367"/>
    </location>
</feature>
<dbReference type="NCBIfam" id="NF004679">
    <property type="entry name" value="PRK06019.1-5"/>
    <property type="match status" value="1"/>
</dbReference>
<dbReference type="Gene3D" id="3.30.1490.20">
    <property type="entry name" value="ATP-grasp fold, A domain"/>
    <property type="match status" value="1"/>
</dbReference>
<dbReference type="EC" id="6.3.4.18" evidence="5"/>
<dbReference type="Pfam" id="PF22660">
    <property type="entry name" value="RS_preATP-grasp-like"/>
    <property type="match status" value="1"/>
</dbReference>
<gene>
    <name evidence="5" type="primary">purK</name>
    <name evidence="7" type="ORF">EBT44_03595</name>
</gene>
<evidence type="ECO:0000256" key="3">
    <source>
        <dbReference type="ARBA" id="ARBA00022840"/>
    </source>
</evidence>
<dbReference type="Pfam" id="PF02222">
    <property type="entry name" value="ATP-grasp"/>
    <property type="match status" value="1"/>
</dbReference>
<evidence type="ECO:0000313" key="8">
    <source>
        <dbReference type="Proteomes" id="UP000740727"/>
    </source>
</evidence>
<dbReference type="GO" id="GO:0006189">
    <property type="term" value="P:'de novo' IMP biosynthetic process"/>
    <property type="evidence" value="ECO:0007669"/>
    <property type="project" value="InterPro"/>
</dbReference>
<keyword evidence="3 4" id="KW-0067">ATP-binding</keyword>
<dbReference type="GO" id="GO:0034028">
    <property type="term" value="F:5-(carboxyamino)imidazole ribonucleotide synthase activity"/>
    <property type="evidence" value="ECO:0007669"/>
    <property type="project" value="UniProtKB-EC"/>
</dbReference>
<keyword evidence="5 7" id="KW-0436">Ligase</keyword>
<dbReference type="InterPro" id="IPR011761">
    <property type="entry name" value="ATP-grasp"/>
</dbReference>
<dbReference type="PANTHER" id="PTHR11609">
    <property type="entry name" value="PURINE BIOSYNTHESIS PROTEIN 6/7, PUR6/7"/>
    <property type="match status" value="1"/>
</dbReference>
<protein>
    <recommendedName>
        <fullName evidence="5">N5-carboxyaminoimidazole ribonucleotide synthase</fullName>
        <shortName evidence="5">N5-CAIR synthase</shortName>
        <ecNumber evidence="5">6.3.4.18</ecNumber>
    </recommendedName>
    <alternativeName>
        <fullName evidence="5">5-(carboxyamino)imidazole ribonucleotide synthetase</fullName>
    </alternativeName>
</protein>
<dbReference type="NCBIfam" id="TIGR01161">
    <property type="entry name" value="purK"/>
    <property type="match status" value="1"/>
</dbReference>
<dbReference type="NCBIfam" id="NF004680">
    <property type="entry name" value="PRK06019.1-6"/>
    <property type="match status" value="1"/>
</dbReference>